<dbReference type="SUPFAM" id="SSF52218">
    <property type="entry name" value="Flavoproteins"/>
    <property type="match status" value="1"/>
</dbReference>
<sequence length="158" mass="17365">MKTAILVHSMTGNTLYVAQKLKDQLQAKGHEVALEKLEPVGGEDKNMVDPTKIVLRPALDLQGFDNVVLAGPVRGFSMSPVLKAYVSHVESLKGRKMILFVTHFFPFSFLGGESAIRQMRAAVEAKGAQVVATGIVDWKGFGREKKINRLVEDLAARF</sequence>
<organism evidence="2 3">
    <name type="scientific">Proteiniclasticum sediminis</name>
    <dbReference type="NCBI Taxonomy" id="2804028"/>
    <lineage>
        <taxon>Bacteria</taxon>
        <taxon>Bacillati</taxon>
        <taxon>Bacillota</taxon>
        <taxon>Clostridia</taxon>
        <taxon>Eubacteriales</taxon>
        <taxon>Clostridiaceae</taxon>
        <taxon>Proteiniclasticum</taxon>
    </lineage>
</organism>
<evidence type="ECO:0000313" key="3">
    <source>
        <dbReference type="Proteomes" id="UP000675379"/>
    </source>
</evidence>
<dbReference type="PROSITE" id="PS50902">
    <property type="entry name" value="FLAVODOXIN_LIKE"/>
    <property type="match status" value="1"/>
</dbReference>
<evidence type="ECO:0000313" key="2">
    <source>
        <dbReference type="EMBL" id="MBR0574985.1"/>
    </source>
</evidence>
<dbReference type="Proteomes" id="UP000675379">
    <property type="component" value="Unassembled WGS sequence"/>
</dbReference>
<gene>
    <name evidence="2" type="ORF">KCG48_01390</name>
</gene>
<dbReference type="EMBL" id="JAGSCS010000001">
    <property type="protein sequence ID" value="MBR0574985.1"/>
    <property type="molecule type" value="Genomic_DNA"/>
</dbReference>
<dbReference type="RefSeq" id="WP_211799494.1">
    <property type="nucleotide sequence ID" value="NZ_JAGSCS010000001.1"/>
</dbReference>
<dbReference type="InterPro" id="IPR029039">
    <property type="entry name" value="Flavoprotein-like_sf"/>
</dbReference>
<dbReference type="InterPro" id="IPR008254">
    <property type="entry name" value="Flavodoxin/NO_synth"/>
</dbReference>
<feature type="domain" description="Flavodoxin-like" evidence="1">
    <location>
        <begin position="3"/>
        <end position="158"/>
    </location>
</feature>
<dbReference type="GO" id="GO:0016651">
    <property type="term" value="F:oxidoreductase activity, acting on NAD(P)H"/>
    <property type="evidence" value="ECO:0007669"/>
    <property type="project" value="UniProtKB-ARBA"/>
</dbReference>
<evidence type="ECO:0000259" key="1">
    <source>
        <dbReference type="PROSITE" id="PS50902"/>
    </source>
</evidence>
<name>A0A941CLR9_9CLOT</name>
<comment type="caution">
    <text evidence="2">The sequence shown here is derived from an EMBL/GenBank/DDBJ whole genome shotgun (WGS) entry which is preliminary data.</text>
</comment>
<accession>A0A941CLR9</accession>
<keyword evidence="3" id="KW-1185">Reference proteome</keyword>
<dbReference type="AlphaFoldDB" id="A0A941CLR9"/>
<proteinExistence type="predicted"/>
<reference evidence="2" key="1">
    <citation type="submission" date="2021-04" db="EMBL/GenBank/DDBJ databases">
        <title>Proteiniclasticum sedimins sp. nov., an obligate anaerobic bacterium isolated from anaerobic sludge.</title>
        <authorList>
            <person name="Liu J."/>
        </authorList>
    </citation>
    <scope>NUCLEOTIDE SEQUENCE</scope>
    <source>
        <strain evidence="2">BAD-10</strain>
    </source>
</reference>
<dbReference type="GO" id="GO:0010181">
    <property type="term" value="F:FMN binding"/>
    <property type="evidence" value="ECO:0007669"/>
    <property type="project" value="InterPro"/>
</dbReference>
<protein>
    <recommendedName>
        <fullName evidence="1">Flavodoxin-like domain-containing protein</fullName>
    </recommendedName>
</protein>
<dbReference type="Gene3D" id="3.40.50.360">
    <property type="match status" value="1"/>
</dbReference>